<dbReference type="InterPro" id="IPR005989">
    <property type="entry name" value="Suc_symporter_pln"/>
</dbReference>
<feature type="transmembrane region" description="Helical" evidence="11">
    <location>
        <begin position="94"/>
        <end position="115"/>
    </location>
</feature>
<organism evidence="12 13">
    <name type="scientific">Linum tenue</name>
    <dbReference type="NCBI Taxonomy" id="586396"/>
    <lineage>
        <taxon>Eukaryota</taxon>
        <taxon>Viridiplantae</taxon>
        <taxon>Streptophyta</taxon>
        <taxon>Embryophyta</taxon>
        <taxon>Tracheophyta</taxon>
        <taxon>Spermatophyta</taxon>
        <taxon>Magnoliopsida</taxon>
        <taxon>eudicotyledons</taxon>
        <taxon>Gunneridae</taxon>
        <taxon>Pentapetalae</taxon>
        <taxon>rosids</taxon>
        <taxon>fabids</taxon>
        <taxon>Malpighiales</taxon>
        <taxon>Linaceae</taxon>
        <taxon>Linum</taxon>
    </lineage>
</organism>
<evidence type="ECO:0000256" key="4">
    <source>
        <dbReference type="ARBA" id="ARBA00022448"/>
    </source>
</evidence>
<protein>
    <submittedName>
        <fullName evidence="12">Uncharacterized protein</fullName>
    </submittedName>
</protein>
<dbReference type="Pfam" id="PF13347">
    <property type="entry name" value="MFS_2"/>
    <property type="match status" value="1"/>
</dbReference>
<dbReference type="Proteomes" id="UP001154282">
    <property type="component" value="Unassembled WGS sequence"/>
</dbReference>
<name>A0AAV0KZK3_9ROSI</name>
<dbReference type="EMBL" id="CAMGYJ010000006">
    <property type="protein sequence ID" value="CAI0427612.1"/>
    <property type="molecule type" value="Genomic_DNA"/>
</dbReference>
<reference evidence="12" key="1">
    <citation type="submission" date="2022-08" db="EMBL/GenBank/DDBJ databases">
        <authorList>
            <person name="Gutierrez-Valencia J."/>
        </authorList>
    </citation>
    <scope>NUCLEOTIDE SEQUENCE</scope>
</reference>
<evidence type="ECO:0000256" key="8">
    <source>
        <dbReference type="ARBA" id="ARBA00022989"/>
    </source>
</evidence>
<feature type="transmembrane region" description="Helical" evidence="11">
    <location>
        <begin position="337"/>
        <end position="356"/>
    </location>
</feature>
<dbReference type="CDD" id="cd17313">
    <property type="entry name" value="MFS_SLC45_SUC"/>
    <property type="match status" value="1"/>
</dbReference>
<feature type="region of interest" description="Disordered" evidence="10">
    <location>
        <begin position="251"/>
        <end position="273"/>
    </location>
</feature>
<evidence type="ECO:0000256" key="5">
    <source>
        <dbReference type="ARBA" id="ARBA00022597"/>
    </source>
</evidence>
<keyword evidence="7" id="KW-0769">Symport</keyword>
<feature type="transmembrane region" description="Helical" evidence="11">
    <location>
        <begin position="26"/>
        <end position="48"/>
    </location>
</feature>
<dbReference type="GO" id="GO:0005773">
    <property type="term" value="C:vacuole"/>
    <property type="evidence" value="ECO:0007669"/>
    <property type="project" value="TreeGrafter"/>
</dbReference>
<feature type="transmembrane region" description="Helical" evidence="11">
    <location>
        <begin position="451"/>
        <end position="472"/>
    </location>
</feature>
<keyword evidence="4" id="KW-0813">Transport</keyword>
<feature type="transmembrane region" description="Helical" evidence="11">
    <location>
        <begin position="484"/>
        <end position="505"/>
    </location>
</feature>
<dbReference type="NCBIfam" id="TIGR01301">
    <property type="entry name" value="GPH_sucrose"/>
    <property type="match status" value="1"/>
</dbReference>
<sequence length="512" mass="54380">MGTIAASPTSLASPANQPPPSPLRKIAAVASIAAGIQFGWALQLSLLTPYVQLLGIPHKWAAIIWLCGPISGIVVQPLVGYFSDRRTGRFGRRTPFILAGTVLVVVAVLLIGFAADIGHRYGDRLDHEQPGRPRTRAIAVFVVGFWVLDVSNNMLQGPCRALLGDLSGDSQRLTRFANSLFSCFMGAGNVLGYLAGAQDGLHKFPLFRFTATPACDVYCANLKSCFFISAALLILLTVVAVAYVREQPWDPDTATDQSDELSPPTRANKSSGNSSVFTALRNLDRPMWMLLLVTCLNWIAWFPWVLYDTDWMGTEVYGGSSQGKPDRVRLYDRGVRAGSLGLMINSIVLLFVSLAIDPLARKLGVKLLWGIVNFVLGICFVMTIVITRVAEKEREKRSHGGGGAVVVEPSAGIKSAALAVFGVLGLPLAVTYSIPFAMASIYSHGSGAGQGLSLGVVNLSICLPQMVISLGSGPFDAAFGGGNLPAFIVGTVAAFVSAVGAATLLPKPKNSS</sequence>
<feature type="transmembrane region" description="Helical" evidence="11">
    <location>
        <begin position="135"/>
        <end position="155"/>
    </location>
</feature>
<evidence type="ECO:0000256" key="9">
    <source>
        <dbReference type="ARBA" id="ARBA00023136"/>
    </source>
</evidence>
<evidence type="ECO:0000256" key="6">
    <source>
        <dbReference type="ARBA" id="ARBA00022692"/>
    </source>
</evidence>
<dbReference type="GO" id="GO:0008506">
    <property type="term" value="F:sucrose:proton symporter activity"/>
    <property type="evidence" value="ECO:0007669"/>
    <property type="project" value="TreeGrafter"/>
</dbReference>
<evidence type="ECO:0000256" key="1">
    <source>
        <dbReference type="ARBA" id="ARBA00004141"/>
    </source>
</evidence>
<evidence type="ECO:0000256" key="11">
    <source>
        <dbReference type="SAM" id="Phobius"/>
    </source>
</evidence>
<dbReference type="AlphaFoldDB" id="A0AAV0KZK3"/>
<keyword evidence="9 11" id="KW-0472">Membrane</keyword>
<comment type="subcellular location">
    <subcellularLocation>
        <location evidence="1">Membrane</location>
        <topology evidence="1">Multi-pass membrane protein</topology>
    </subcellularLocation>
</comment>
<keyword evidence="5" id="KW-0762">Sugar transport</keyword>
<evidence type="ECO:0000256" key="2">
    <source>
        <dbReference type="ARBA" id="ARBA00004914"/>
    </source>
</evidence>
<dbReference type="SUPFAM" id="SSF103473">
    <property type="entry name" value="MFS general substrate transporter"/>
    <property type="match status" value="1"/>
</dbReference>
<keyword evidence="13" id="KW-1185">Reference proteome</keyword>
<evidence type="ECO:0000256" key="7">
    <source>
        <dbReference type="ARBA" id="ARBA00022847"/>
    </source>
</evidence>
<dbReference type="Gene3D" id="1.20.1250.20">
    <property type="entry name" value="MFS general substrate transporter like domains"/>
    <property type="match status" value="1"/>
</dbReference>
<dbReference type="PANTHER" id="PTHR19432:SF70">
    <property type="entry name" value="SUCROSE TRANSPORT PROTEIN SUC1-RELATED"/>
    <property type="match status" value="1"/>
</dbReference>
<feature type="transmembrane region" description="Helical" evidence="11">
    <location>
        <begin position="176"/>
        <end position="196"/>
    </location>
</feature>
<feature type="transmembrane region" description="Helical" evidence="11">
    <location>
        <begin position="287"/>
        <end position="307"/>
    </location>
</feature>
<evidence type="ECO:0000256" key="3">
    <source>
        <dbReference type="ARBA" id="ARBA00007134"/>
    </source>
</evidence>
<feature type="transmembrane region" description="Helical" evidence="11">
    <location>
        <begin position="226"/>
        <end position="244"/>
    </location>
</feature>
<keyword evidence="8 11" id="KW-1133">Transmembrane helix</keyword>
<comment type="similarity">
    <text evidence="3">Belongs to the glycoside-pentoside-hexuronide (GPH) cation symporter transporter (TC 2.A.2.4) family.</text>
</comment>
<gene>
    <name evidence="12" type="ORF">LITE_LOCUS21274</name>
</gene>
<evidence type="ECO:0000313" key="13">
    <source>
        <dbReference type="Proteomes" id="UP001154282"/>
    </source>
</evidence>
<accession>A0AAV0KZK3</accession>
<dbReference type="InterPro" id="IPR036259">
    <property type="entry name" value="MFS_trans_sf"/>
</dbReference>
<comment type="pathway">
    <text evidence="2">Glycan biosynthesis; sucrose metabolism.</text>
</comment>
<feature type="transmembrane region" description="Helical" evidence="11">
    <location>
        <begin position="60"/>
        <end position="82"/>
    </location>
</feature>
<evidence type="ECO:0000313" key="12">
    <source>
        <dbReference type="EMBL" id="CAI0427612.1"/>
    </source>
</evidence>
<proteinExistence type="inferred from homology"/>
<feature type="transmembrane region" description="Helical" evidence="11">
    <location>
        <begin position="416"/>
        <end position="439"/>
    </location>
</feature>
<dbReference type="GO" id="GO:0005886">
    <property type="term" value="C:plasma membrane"/>
    <property type="evidence" value="ECO:0007669"/>
    <property type="project" value="InterPro"/>
</dbReference>
<feature type="transmembrane region" description="Helical" evidence="11">
    <location>
        <begin position="368"/>
        <end position="390"/>
    </location>
</feature>
<evidence type="ECO:0000256" key="10">
    <source>
        <dbReference type="SAM" id="MobiDB-lite"/>
    </source>
</evidence>
<comment type="caution">
    <text evidence="12">The sequence shown here is derived from an EMBL/GenBank/DDBJ whole genome shotgun (WGS) entry which is preliminary data.</text>
</comment>
<keyword evidence="6 11" id="KW-0812">Transmembrane</keyword>
<dbReference type="PANTHER" id="PTHR19432">
    <property type="entry name" value="SUGAR TRANSPORTER"/>
    <property type="match status" value="1"/>
</dbReference>